<accession>A0ACB9ZS38</accession>
<comment type="caution">
    <text evidence="1">The sequence shown here is derived from an EMBL/GenBank/DDBJ whole genome shotgun (WGS) entry which is preliminary data.</text>
</comment>
<protein>
    <submittedName>
        <fullName evidence="1">Uncharacterized protein</fullName>
    </submittedName>
</protein>
<organism evidence="1 2">
    <name type="scientific">Catharanthus roseus</name>
    <name type="common">Madagascar periwinkle</name>
    <name type="synonym">Vinca rosea</name>
    <dbReference type="NCBI Taxonomy" id="4058"/>
    <lineage>
        <taxon>Eukaryota</taxon>
        <taxon>Viridiplantae</taxon>
        <taxon>Streptophyta</taxon>
        <taxon>Embryophyta</taxon>
        <taxon>Tracheophyta</taxon>
        <taxon>Spermatophyta</taxon>
        <taxon>Magnoliopsida</taxon>
        <taxon>eudicotyledons</taxon>
        <taxon>Gunneridae</taxon>
        <taxon>Pentapetalae</taxon>
        <taxon>asterids</taxon>
        <taxon>lamiids</taxon>
        <taxon>Gentianales</taxon>
        <taxon>Apocynaceae</taxon>
        <taxon>Rauvolfioideae</taxon>
        <taxon>Vinceae</taxon>
        <taxon>Catharanthinae</taxon>
        <taxon>Catharanthus</taxon>
    </lineage>
</organism>
<dbReference type="Proteomes" id="UP001060085">
    <property type="component" value="Linkage Group LG08"/>
</dbReference>
<evidence type="ECO:0000313" key="2">
    <source>
        <dbReference type="Proteomes" id="UP001060085"/>
    </source>
</evidence>
<gene>
    <name evidence="1" type="ORF">M9H77_35909</name>
</gene>
<evidence type="ECO:0000313" key="1">
    <source>
        <dbReference type="EMBL" id="KAI5649904.1"/>
    </source>
</evidence>
<dbReference type="EMBL" id="CM044708">
    <property type="protein sequence ID" value="KAI5649904.1"/>
    <property type="molecule type" value="Genomic_DNA"/>
</dbReference>
<name>A0ACB9ZS38_CATRO</name>
<reference evidence="2" key="1">
    <citation type="journal article" date="2023" name="Nat. Plants">
        <title>Single-cell RNA sequencing provides a high-resolution roadmap for understanding the multicellular compartmentation of specialized metabolism.</title>
        <authorList>
            <person name="Sun S."/>
            <person name="Shen X."/>
            <person name="Li Y."/>
            <person name="Li Y."/>
            <person name="Wang S."/>
            <person name="Li R."/>
            <person name="Zhang H."/>
            <person name="Shen G."/>
            <person name="Guo B."/>
            <person name="Wei J."/>
            <person name="Xu J."/>
            <person name="St-Pierre B."/>
            <person name="Chen S."/>
            <person name="Sun C."/>
        </authorList>
    </citation>
    <scope>NUCLEOTIDE SEQUENCE [LARGE SCALE GENOMIC DNA]</scope>
</reference>
<proteinExistence type="predicted"/>
<keyword evidence="2" id="KW-1185">Reference proteome</keyword>
<sequence length="240" mass="27034">MVPDACDTRLDLHRIQLRGNDHTSWETHHASHIEAWSQWRLHRWMIWLQWPCSRRKCRRLSEDAWSPSAVPWTALHHNTISSGRSLFNRHVAVPRSTYQTGVLVELRGTLVDSLVVEQAVDALLYCRFHTGTKMGEGSGGEQSTVNPFDRPNLDIPSFSLGLTLASQSLPIPYSTSFGFSGFRPPPPPGTAGSSTPHQPISQASSSDEEEQADDMDGVQYYRFGHRVGKKTTRFKPSNWP</sequence>